<dbReference type="EMBL" id="JACPSX010000045">
    <property type="protein sequence ID" value="MBI3013973.1"/>
    <property type="molecule type" value="Genomic_DNA"/>
</dbReference>
<evidence type="ECO:0000256" key="2">
    <source>
        <dbReference type="ARBA" id="ARBA00008929"/>
    </source>
</evidence>
<reference evidence="8" key="1">
    <citation type="submission" date="2020-07" db="EMBL/GenBank/DDBJ databases">
        <title>Huge and variable diversity of episymbiotic CPR bacteria and DPANN archaea in groundwater ecosystems.</title>
        <authorList>
            <person name="He C.Y."/>
            <person name="Keren R."/>
            <person name="Whittaker M."/>
            <person name="Farag I.F."/>
            <person name="Doudna J."/>
            <person name="Cate J.H.D."/>
            <person name="Banfield J.F."/>
        </authorList>
    </citation>
    <scope>NUCLEOTIDE SEQUENCE</scope>
    <source>
        <strain evidence="8">NC_groundwater_717_Ag_S-0.2um_59_8</strain>
    </source>
</reference>
<dbReference type="InterPro" id="IPR052049">
    <property type="entry name" value="Electron_transfer_protein"/>
</dbReference>
<dbReference type="PANTHER" id="PTHR34856">
    <property type="entry name" value="PROTEIN NRFD"/>
    <property type="match status" value="1"/>
</dbReference>
<dbReference type="PANTHER" id="PTHR34856:SF2">
    <property type="entry name" value="PROTEIN NRFD"/>
    <property type="match status" value="1"/>
</dbReference>
<evidence type="ECO:0000313" key="9">
    <source>
        <dbReference type="Proteomes" id="UP000741360"/>
    </source>
</evidence>
<dbReference type="AlphaFoldDB" id="A0A932LZ37"/>
<gene>
    <name evidence="8" type="primary">nrfD</name>
    <name evidence="8" type="ORF">HYY65_02655</name>
</gene>
<keyword evidence="5 7" id="KW-1133">Transmembrane helix</keyword>
<dbReference type="Pfam" id="PF03916">
    <property type="entry name" value="NrfD"/>
    <property type="match status" value="1"/>
</dbReference>
<comment type="caution">
    <text evidence="8">The sequence shown here is derived from an EMBL/GenBank/DDBJ whole genome shotgun (WGS) entry which is preliminary data.</text>
</comment>
<feature type="transmembrane region" description="Helical" evidence="7">
    <location>
        <begin position="154"/>
        <end position="177"/>
    </location>
</feature>
<evidence type="ECO:0000256" key="4">
    <source>
        <dbReference type="ARBA" id="ARBA00022692"/>
    </source>
</evidence>
<dbReference type="Gene3D" id="1.20.1630.10">
    <property type="entry name" value="Formate dehydrogenase/DMSO reductase domain"/>
    <property type="match status" value="1"/>
</dbReference>
<sequence length="300" mass="31712">MASNALWQRSWGWKVVLYLFLAGLGSGSFAVGAIEAFSSAQSFVANLGIIAGTFLVLLGTLFLLWDLGRPTRSIFALRRLRVSWSSRGTWTLTLFSLFGALNSILRLTAGNGSLPEFQPVLDGLGVLLAIGVAAYTGVMLALMSGRPMWNSSILPALFITSAFSTGIGLLVALVSLPGNQTPFEAMEKWIGADIVSILLELLLIYFYLSVNFARAPESVRMVTRGSLAGPFWLGVLGAGLLIPLGLEYLNLTGGGSPVLGFVSGVGLLTGGLALRYIVVFAGGRAPVLAGNIRFLVRPGV</sequence>
<feature type="transmembrane region" description="Helical" evidence="7">
    <location>
        <begin position="189"/>
        <end position="208"/>
    </location>
</feature>
<feature type="transmembrane region" description="Helical" evidence="7">
    <location>
        <begin position="88"/>
        <end position="108"/>
    </location>
</feature>
<evidence type="ECO:0000256" key="5">
    <source>
        <dbReference type="ARBA" id="ARBA00022989"/>
    </source>
</evidence>
<keyword evidence="4 7" id="KW-0812">Transmembrane</keyword>
<feature type="transmembrane region" description="Helical" evidence="7">
    <location>
        <begin position="43"/>
        <end position="67"/>
    </location>
</feature>
<keyword evidence="3" id="KW-1003">Cell membrane</keyword>
<protein>
    <submittedName>
        <fullName evidence="8">Polysulfide reductase NrfD</fullName>
    </submittedName>
</protein>
<evidence type="ECO:0000313" key="8">
    <source>
        <dbReference type="EMBL" id="MBI3013973.1"/>
    </source>
</evidence>
<evidence type="ECO:0000256" key="1">
    <source>
        <dbReference type="ARBA" id="ARBA00004651"/>
    </source>
</evidence>
<accession>A0A932LZ37</accession>
<feature type="transmembrane region" description="Helical" evidence="7">
    <location>
        <begin position="120"/>
        <end position="142"/>
    </location>
</feature>
<comment type="subcellular location">
    <subcellularLocation>
        <location evidence="1">Cell membrane</location>
        <topology evidence="1">Multi-pass membrane protein</topology>
    </subcellularLocation>
</comment>
<dbReference type="Proteomes" id="UP000741360">
    <property type="component" value="Unassembled WGS sequence"/>
</dbReference>
<keyword evidence="6 7" id="KW-0472">Membrane</keyword>
<name>A0A932LZ37_UNCTE</name>
<proteinExistence type="inferred from homology"/>
<feature type="transmembrane region" description="Helical" evidence="7">
    <location>
        <begin position="258"/>
        <end position="278"/>
    </location>
</feature>
<organism evidence="8 9">
    <name type="scientific">Tectimicrobiota bacterium</name>
    <dbReference type="NCBI Taxonomy" id="2528274"/>
    <lineage>
        <taxon>Bacteria</taxon>
        <taxon>Pseudomonadati</taxon>
        <taxon>Nitrospinota/Tectimicrobiota group</taxon>
        <taxon>Candidatus Tectimicrobiota</taxon>
    </lineage>
</organism>
<evidence type="ECO:0000256" key="6">
    <source>
        <dbReference type="ARBA" id="ARBA00023136"/>
    </source>
</evidence>
<evidence type="ECO:0000256" key="3">
    <source>
        <dbReference type="ARBA" id="ARBA00022475"/>
    </source>
</evidence>
<dbReference type="GO" id="GO:0005886">
    <property type="term" value="C:plasma membrane"/>
    <property type="evidence" value="ECO:0007669"/>
    <property type="project" value="UniProtKB-SubCell"/>
</dbReference>
<feature type="transmembrane region" description="Helical" evidence="7">
    <location>
        <begin position="229"/>
        <end position="246"/>
    </location>
</feature>
<dbReference type="InterPro" id="IPR005614">
    <property type="entry name" value="NrfD-like"/>
</dbReference>
<evidence type="ECO:0000256" key="7">
    <source>
        <dbReference type="SAM" id="Phobius"/>
    </source>
</evidence>
<comment type="similarity">
    <text evidence="2">Belongs to the NrfD family.</text>
</comment>